<proteinExistence type="predicted"/>
<evidence type="ECO:0000313" key="2">
    <source>
        <dbReference type="EMBL" id="MBA2858304.1"/>
    </source>
</evidence>
<comment type="caution">
    <text evidence="2">The sequence shown here is derived from an EMBL/GenBank/DDBJ whole genome shotgun (WGS) entry which is preliminary data.</text>
</comment>
<name>A0A7J9P6B8_METMI</name>
<accession>A0A7J9P6B8</accession>
<organism evidence="2 3">
    <name type="scientific">Methanococcus maripaludis</name>
    <name type="common">Methanococcus deltae</name>
    <dbReference type="NCBI Taxonomy" id="39152"/>
    <lineage>
        <taxon>Archaea</taxon>
        <taxon>Methanobacteriati</taxon>
        <taxon>Methanobacteriota</taxon>
        <taxon>Methanomada group</taxon>
        <taxon>Methanococci</taxon>
        <taxon>Methanococcales</taxon>
        <taxon>Methanococcaceae</taxon>
        <taxon>Methanococcus</taxon>
    </lineage>
</organism>
<dbReference type="RefSeq" id="WP_181493297.1">
    <property type="nucleotide sequence ID" value="NZ_JACDUN010000001.1"/>
</dbReference>
<feature type="region of interest" description="Disordered" evidence="1">
    <location>
        <begin position="44"/>
        <end position="114"/>
    </location>
</feature>
<protein>
    <submittedName>
        <fullName evidence="2">Uncharacterized protein</fullName>
    </submittedName>
</protein>
<reference evidence="2 3" key="1">
    <citation type="submission" date="2020-07" db="EMBL/GenBank/DDBJ databases">
        <title>Genomic Encyclopedia of Type Strains, Phase IV (KMG-V): Genome sequencing to study the core and pangenomes of soil and plant-associated prokaryotes.</title>
        <authorList>
            <person name="Whitman W."/>
        </authorList>
    </citation>
    <scope>NUCLEOTIDE SEQUENCE [LARGE SCALE GENOMIC DNA]</scope>
    <source>
        <strain evidence="2 3">C12</strain>
    </source>
</reference>
<dbReference type="EMBL" id="JACDUN010000001">
    <property type="protein sequence ID" value="MBA2858304.1"/>
    <property type="molecule type" value="Genomic_DNA"/>
</dbReference>
<feature type="compositionally biased region" description="Basic and acidic residues" evidence="1">
    <location>
        <begin position="80"/>
        <end position="96"/>
    </location>
</feature>
<dbReference type="AlphaFoldDB" id="A0A7J9P6B8"/>
<sequence length="114" mass="12017">MVIAGFAAGAVVFHRTIFHGVSFLNYRLSKDGVAMVHHNSITSVKGFGGGNNSQKSPSHSGGPTLSLGKKTCSGDSGQRSTDKVSDRTWFSKRDSSSSENLSDSGYGPDYTKGN</sequence>
<evidence type="ECO:0000313" key="3">
    <source>
        <dbReference type="Proteomes" id="UP000558015"/>
    </source>
</evidence>
<dbReference type="Proteomes" id="UP000558015">
    <property type="component" value="Unassembled WGS sequence"/>
</dbReference>
<gene>
    <name evidence="2" type="ORF">HNP93_001005</name>
</gene>
<feature type="compositionally biased region" description="Polar residues" evidence="1">
    <location>
        <begin position="52"/>
        <end position="63"/>
    </location>
</feature>
<evidence type="ECO:0000256" key="1">
    <source>
        <dbReference type="SAM" id="MobiDB-lite"/>
    </source>
</evidence>